<dbReference type="InterPro" id="IPR002938">
    <property type="entry name" value="FAD-bd"/>
</dbReference>
<dbReference type="Proteomes" id="UP001556367">
    <property type="component" value="Unassembled WGS sequence"/>
</dbReference>
<keyword evidence="6" id="KW-1185">Reference proteome</keyword>
<comment type="caution">
    <text evidence="5">The sequence shown here is derived from an EMBL/GenBank/DDBJ whole genome shotgun (WGS) entry which is preliminary data.</text>
</comment>
<evidence type="ECO:0000259" key="4">
    <source>
        <dbReference type="Pfam" id="PF01494"/>
    </source>
</evidence>
<dbReference type="Gene3D" id="3.50.50.60">
    <property type="entry name" value="FAD/NAD(P)-binding domain"/>
    <property type="match status" value="1"/>
</dbReference>
<dbReference type="PRINTS" id="PR00420">
    <property type="entry name" value="RNGMNOXGNASE"/>
</dbReference>
<keyword evidence="1" id="KW-0285">Flavoprotein</keyword>
<proteinExistence type="predicted"/>
<evidence type="ECO:0000256" key="2">
    <source>
        <dbReference type="ARBA" id="ARBA00022827"/>
    </source>
</evidence>
<protein>
    <recommendedName>
        <fullName evidence="4">FAD-binding domain-containing protein</fullName>
    </recommendedName>
</protein>
<name>A0ABR3JJD7_9AGAR</name>
<dbReference type="PANTHER" id="PTHR46720:SF3">
    <property type="entry name" value="FAD-BINDING DOMAIN-CONTAINING PROTEIN-RELATED"/>
    <property type="match status" value="1"/>
</dbReference>
<dbReference type="EMBL" id="JASNQZ010000006">
    <property type="protein sequence ID" value="KAL0955627.1"/>
    <property type="molecule type" value="Genomic_DNA"/>
</dbReference>
<feature type="domain" description="FAD-binding" evidence="4">
    <location>
        <begin position="28"/>
        <end position="412"/>
    </location>
</feature>
<evidence type="ECO:0000256" key="3">
    <source>
        <dbReference type="ARBA" id="ARBA00023002"/>
    </source>
</evidence>
<sequence>MTNGGPLIFLEYFQLERDMTSVEAETARTKIAIIGGGIGGLTLALALSRRDCSLIEVDLYESASQLTERGAGITIWHRTWDILSGLGMEQDMKALLPYDRSDEPTLTFQFRKGDQAKGFGFHELITNGGPINFHRVDFKQAILRNIPESMKKSFHLSRSLVSYSECPDKVDLVFSDGSTASCDILIGADGIKSSVRRDFLTQLAGGHHSVNEAQTERYAEGIEPVWSGGVAYRGFAPLEVLEQAMPNHRAAKRPTQYWGKDKHVVAYPISQSQGRKLVNVIAQCSDMSKEGTAFEGPWVTEVTTENVARLFSGWDPEVTVLFNCFESASRWAIHTVKPLEAYVSRRVALLGDSAHAMTPNQGAGAGQAIEDAYILASLITAPGPTTQLSAPVIAQILETYDSIRRPAATRVQAASRAQGLVYDFNSPGFEGVDLVAEGDERTSPERLKALAEELIEKWKWLWTSSAEVDCERAVAELQSCILKLK</sequence>
<evidence type="ECO:0000256" key="1">
    <source>
        <dbReference type="ARBA" id="ARBA00022630"/>
    </source>
</evidence>
<dbReference type="PANTHER" id="PTHR46720">
    <property type="entry name" value="HYDROXYLASE, PUTATIVE (AFU_ORTHOLOGUE AFUA_3G01460)-RELATED"/>
    <property type="match status" value="1"/>
</dbReference>
<dbReference type="InterPro" id="IPR036188">
    <property type="entry name" value="FAD/NAD-bd_sf"/>
</dbReference>
<reference evidence="6" key="1">
    <citation type="submission" date="2024-06" db="EMBL/GenBank/DDBJ databases">
        <title>Multi-omics analyses provide insights into the biosynthesis of the anticancer antibiotic pleurotin in Hohenbuehelia grisea.</title>
        <authorList>
            <person name="Weaver J.A."/>
            <person name="Alberti F."/>
        </authorList>
    </citation>
    <scope>NUCLEOTIDE SEQUENCE [LARGE SCALE GENOMIC DNA]</scope>
    <source>
        <strain evidence="6">T-177</strain>
    </source>
</reference>
<evidence type="ECO:0000313" key="6">
    <source>
        <dbReference type="Proteomes" id="UP001556367"/>
    </source>
</evidence>
<dbReference type="SUPFAM" id="SSF51905">
    <property type="entry name" value="FAD/NAD(P)-binding domain"/>
    <property type="match status" value="1"/>
</dbReference>
<keyword evidence="2" id="KW-0274">FAD</keyword>
<dbReference type="InterPro" id="IPR051104">
    <property type="entry name" value="FAD_monoxygenase"/>
</dbReference>
<accession>A0ABR3JJD7</accession>
<dbReference type="SUPFAM" id="SSF54373">
    <property type="entry name" value="FAD-linked reductases, C-terminal domain"/>
    <property type="match status" value="1"/>
</dbReference>
<gene>
    <name evidence="5" type="ORF">HGRIS_001860</name>
</gene>
<organism evidence="5 6">
    <name type="scientific">Hohenbuehelia grisea</name>
    <dbReference type="NCBI Taxonomy" id="104357"/>
    <lineage>
        <taxon>Eukaryota</taxon>
        <taxon>Fungi</taxon>
        <taxon>Dikarya</taxon>
        <taxon>Basidiomycota</taxon>
        <taxon>Agaricomycotina</taxon>
        <taxon>Agaricomycetes</taxon>
        <taxon>Agaricomycetidae</taxon>
        <taxon>Agaricales</taxon>
        <taxon>Pleurotineae</taxon>
        <taxon>Pleurotaceae</taxon>
        <taxon>Hohenbuehelia</taxon>
    </lineage>
</organism>
<keyword evidence="3" id="KW-0560">Oxidoreductase</keyword>
<dbReference type="Pfam" id="PF01494">
    <property type="entry name" value="FAD_binding_3"/>
    <property type="match status" value="1"/>
</dbReference>
<evidence type="ECO:0000313" key="5">
    <source>
        <dbReference type="EMBL" id="KAL0955627.1"/>
    </source>
</evidence>